<sequence length="66" mass="7742">MTFAFIYFYCVEKFGRFEAIIKHLNHRNQKQDIKCKQLELDSTTGLLGYRTVTRRRSTINAISVGL</sequence>
<name>A0A9D4EYT2_DREPO</name>
<comment type="caution">
    <text evidence="1">The sequence shown here is derived from an EMBL/GenBank/DDBJ whole genome shotgun (WGS) entry which is preliminary data.</text>
</comment>
<protein>
    <submittedName>
        <fullName evidence="1">Uncharacterized protein</fullName>
    </submittedName>
</protein>
<dbReference type="Proteomes" id="UP000828390">
    <property type="component" value="Unassembled WGS sequence"/>
</dbReference>
<organism evidence="1 2">
    <name type="scientific">Dreissena polymorpha</name>
    <name type="common">Zebra mussel</name>
    <name type="synonym">Mytilus polymorpha</name>
    <dbReference type="NCBI Taxonomy" id="45954"/>
    <lineage>
        <taxon>Eukaryota</taxon>
        <taxon>Metazoa</taxon>
        <taxon>Spiralia</taxon>
        <taxon>Lophotrochozoa</taxon>
        <taxon>Mollusca</taxon>
        <taxon>Bivalvia</taxon>
        <taxon>Autobranchia</taxon>
        <taxon>Heteroconchia</taxon>
        <taxon>Euheterodonta</taxon>
        <taxon>Imparidentia</taxon>
        <taxon>Neoheterodontei</taxon>
        <taxon>Myida</taxon>
        <taxon>Dreissenoidea</taxon>
        <taxon>Dreissenidae</taxon>
        <taxon>Dreissena</taxon>
    </lineage>
</organism>
<evidence type="ECO:0000313" key="2">
    <source>
        <dbReference type="Proteomes" id="UP000828390"/>
    </source>
</evidence>
<evidence type="ECO:0000313" key="1">
    <source>
        <dbReference type="EMBL" id="KAH3788393.1"/>
    </source>
</evidence>
<dbReference type="EMBL" id="JAIWYP010000008">
    <property type="protein sequence ID" value="KAH3788393.1"/>
    <property type="molecule type" value="Genomic_DNA"/>
</dbReference>
<keyword evidence="2" id="KW-1185">Reference proteome</keyword>
<reference evidence="1" key="1">
    <citation type="journal article" date="2019" name="bioRxiv">
        <title>The Genome of the Zebra Mussel, Dreissena polymorpha: A Resource for Invasive Species Research.</title>
        <authorList>
            <person name="McCartney M.A."/>
            <person name="Auch B."/>
            <person name="Kono T."/>
            <person name="Mallez S."/>
            <person name="Zhang Y."/>
            <person name="Obille A."/>
            <person name="Becker A."/>
            <person name="Abrahante J.E."/>
            <person name="Garbe J."/>
            <person name="Badalamenti J.P."/>
            <person name="Herman A."/>
            <person name="Mangelson H."/>
            <person name="Liachko I."/>
            <person name="Sullivan S."/>
            <person name="Sone E.D."/>
            <person name="Koren S."/>
            <person name="Silverstein K.A.T."/>
            <person name="Beckman K.B."/>
            <person name="Gohl D.M."/>
        </authorList>
    </citation>
    <scope>NUCLEOTIDE SEQUENCE</scope>
    <source>
        <strain evidence="1">Duluth1</strain>
        <tissue evidence="1">Whole animal</tissue>
    </source>
</reference>
<reference evidence="1" key="2">
    <citation type="submission" date="2020-11" db="EMBL/GenBank/DDBJ databases">
        <authorList>
            <person name="McCartney M.A."/>
            <person name="Auch B."/>
            <person name="Kono T."/>
            <person name="Mallez S."/>
            <person name="Becker A."/>
            <person name="Gohl D.M."/>
            <person name="Silverstein K.A.T."/>
            <person name="Koren S."/>
            <person name="Bechman K.B."/>
            <person name="Herman A."/>
            <person name="Abrahante J.E."/>
            <person name="Garbe J."/>
        </authorList>
    </citation>
    <scope>NUCLEOTIDE SEQUENCE</scope>
    <source>
        <strain evidence="1">Duluth1</strain>
        <tissue evidence="1">Whole animal</tissue>
    </source>
</reference>
<accession>A0A9D4EYT2</accession>
<dbReference type="AlphaFoldDB" id="A0A9D4EYT2"/>
<proteinExistence type="predicted"/>
<gene>
    <name evidence="1" type="ORF">DPMN_166533</name>
</gene>